<organism evidence="3 4">
    <name type="scientific">Pseudobacteriovorax antillogorgiicola</name>
    <dbReference type="NCBI Taxonomy" id="1513793"/>
    <lineage>
        <taxon>Bacteria</taxon>
        <taxon>Pseudomonadati</taxon>
        <taxon>Bdellovibrionota</taxon>
        <taxon>Oligoflexia</taxon>
        <taxon>Oligoflexales</taxon>
        <taxon>Pseudobacteriovoracaceae</taxon>
        <taxon>Pseudobacteriovorax</taxon>
    </lineage>
</organism>
<dbReference type="Gene3D" id="3.30.365.10">
    <property type="entry name" value="Aldehyde oxidase/xanthine dehydrogenase, molybdopterin binding domain"/>
    <property type="match status" value="4"/>
</dbReference>
<feature type="domain" description="Aldehyde oxidase/xanthine dehydrogenase second molybdopterin binding" evidence="2">
    <location>
        <begin position="588"/>
        <end position="675"/>
    </location>
</feature>
<dbReference type="GO" id="GO:0016491">
    <property type="term" value="F:oxidoreductase activity"/>
    <property type="evidence" value="ECO:0007669"/>
    <property type="project" value="InterPro"/>
</dbReference>
<dbReference type="Gene3D" id="3.90.1170.50">
    <property type="entry name" value="Aldehyde oxidase/xanthine dehydrogenase, a/b hammerhead"/>
    <property type="match status" value="1"/>
</dbReference>
<evidence type="ECO:0000259" key="2">
    <source>
        <dbReference type="Pfam" id="PF20256"/>
    </source>
</evidence>
<name>A0A1Y6BVQ0_9BACT</name>
<dbReference type="InterPro" id="IPR052516">
    <property type="entry name" value="N-heterocyclic_Hydroxylase"/>
</dbReference>
<dbReference type="InterPro" id="IPR046867">
    <property type="entry name" value="AldOxase/xan_DH_MoCoBD2"/>
</dbReference>
<protein>
    <submittedName>
        <fullName evidence="3">Isoquinoline 1-oxidoreductase/isoquinoline 1-oxidoreductase, beta subunit</fullName>
    </submittedName>
</protein>
<dbReference type="PANTHER" id="PTHR47495">
    <property type="entry name" value="ALDEHYDE DEHYDROGENASE"/>
    <property type="match status" value="1"/>
</dbReference>
<dbReference type="AlphaFoldDB" id="A0A1Y6BVQ0"/>
<reference evidence="4" key="1">
    <citation type="submission" date="2017-04" db="EMBL/GenBank/DDBJ databases">
        <authorList>
            <person name="Varghese N."/>
            <person name="Submissions S."/>
        </authorList>
    </citation>
    <scope>NUCLEOTIDE SEQUENCE [LARGE SCALE GENOMIC DNA]</scope>
    <source>
        <strain evidence="4">RKEM611</strain>
    </source>
</reference>
<sequence>MMKLSRRQMISRGVQGSLILGIPLQLTSCASTGTTTSDDNGQLSMLYLQVTPDNEFILTFDKVEMGQGVITGQATMFGEEADISPEQFTFKPATADSRYADAGGVQMTAGSSSTYRRWDVLREAGARYRLAIVESASESWGVPTNQISTKEGIVQTTDGKKQEPYAAFNTALANRSLPSAARLKNPKDFRYIGRYSSSVDAREKSYGEAKFGIDMGPSNSKKAIVIRCPVHGGTLKEFDRKSIEGLPEVVNVLPVSGGLAIVCEHYYQTLKVRQSLKSDWIRWDIPKEFEYNSEELFALYRSQLDDDKLESEKGEILVDATYELPYLAHSPMEPQNCTAWKQGDQLTIWAATQSPTITRNVGAVICGLSRDDVTVHVAKYMGGAFGRRTSDSTIDACEIASQVDYPVMVIWSREDDTRYSALRPMAVTRMQAVLKQDKVKTWRYQTVSQSLLQDFIKESGVYALPGWIPTSLASGIGSLVAGTMDTFGAMPIAVTGAEQPYDIPYDTDSELIESPIPTHFWRSVGNSLNGFFVESFIDELAASSSQDPLAFRLKLLEKSPRARKTLETVADLARWSKSKPRANRALGLAYHYSYRTHCAQITDVSVEGTNIQVHKVWTVVDCGQVVNPHIVEAQVRSSVIYGLSAALRGEITFSNGRVQQENFDSYPLLRLNETPEVITKTIDSQEHPTGIGEPALPALAAAVCNGIYRATGRRIRRLPLTNSMSDSVATR</sequence>
<dbReference type="Proteomes" id="UP000192907">
    <property type="component" value="Unassembled WGS sequence"/>
</dbReference>
<evidence type="ECO:0000259" key="1">
    <source>
        <dbReference type="Pfam" id="PF02738"/>
    </source>
</evidence>
<evidence type="ECO:0000313" key="3">
    <source>
        <dbReference type="EMBL" id="SMF31027.1"/>
    </source>
</evidence>
<evidence type="ECO:0000313" key="4">
    <source>
        <dbReference type="Proteomes" id="UP000192907"/>
    </source>
</evidence>
<dbReference type="OrthoDB" id="9767994at2"/>
<dbReference type="SUPFAM" id="SSF56003">
    <property type="entry name" value="Molybdenum cofactor-binding domain"/>
    <property type="match status" value="2"/>
</dbReference>
<dbReference type="InterPro" id="IPR008274">
    <property type="entry name" value="AldOxase/xan_DH_MoCoBD1"/>
</dbReference>
<feature type="domain" description="Aldehyde oxidase/xanthine dehydrogenase first molybdopterin binding" evidence="1">
    <location>
        <begin position="315"/>
        <end position="437"/>
    </location>
</feature>
<dbReference type="PANTHER" id="PTHR47495:SF2">
    <property type="entry name" value="ALDEHYDE DEHYDROGENASE"/>
    <property type="match status" value="1"/>
</dbReference>
<dbReference type="EMBL" id="FWZT01000009">
    <property type="protein sequence ID" value="SMF31027.1"/>
    <property type="molecule type" value="Genomic_DNA"/>
</dbReference>
<dbReference type="Pfam" id="PF02738">
    <property type="entry name" value="MoCoBD_1"/>
    <property type="match status" value="1"/>
</dbReference>
<feature type="domain" description="Aldehyde oxidase/xanthine dehydrogenase second molybdopterin binding" evidence="2">
    <location>
        <begin position="36"/>
        <end position="170"/>
    </location>
</feature>
<proteinExistence type="predicted"/>
<keyword evidence="4" id="KW-1185">Reference proteome</keyword>
<dbReference type="Pfam" id="PF20256">
    <property type="entry name" value="MoCoBD_2"/>
    <property type="match status" value="2"/>
</dbReference>
<dbReference type="STRING" id="1513793.SAMN06296036_109211"/>
<gene>
    <name evidence="3" type="ORF">SAMN06296036_109211</name>
</gene>
<dbReference type="InterPro" id="IPR037165">
    <property type="entry name" value="AldOxase/xan_DH_Mopterin-bd_sf"/>
</dbReference>
<dbReference type="InterPro" id="IPR012368">
    <property type="entry name" value="OxRdtase_Mopterin-bd_su_IorB"/>
</dbReference>
<accession>A0A1Y6BVQ0</accession>
<dbReference type="PIRSF" id="PIRSF036389">
    <property type="entry name" value="IOR_B"/>
    <property type="match status" value="1"/>
</dbReference>
<dbReference type="RefSeq" id="WP_132319138.1">
    <property type="nucleotide sequence ID" value="NZ_FWZT01000009.1"/>
</dbReference>